<keyword evidence="2" id="KW-1185">Reference proteome</keyword>
<proteinExistence type="predicted"/>
<dbReference type="EMBL" id="JACHJC010000001">
    <property type="protein sequence ID" value="MBB5113247.1"/>
    <property type="molecule type" value="Genomic_DNA"/>
</dbReference>
<protein>
    <submittedName>
        <fullName evidence="1">Uncharacterized protein</fullName>
    </submittedName>
</protein>
<dbReference type="GeneID" id="300293654"/>
<dbReference type="Proteomes" id="UP000618986">
    <property type="component" value="Unassembled WGS sequence"/>
</dbReference>
<accession>A0ABR6MDB8</accession>
<comment type="caution">
    <text evidence="1">The sequence shown here is derived from an EMBL/GenBank/DDBJ whole genome shotgun (WGS) entry which is preliminary data.</text>
</comment>
<name>A0ABR6MDB8_MICEC</name>
<reference evidence="1 2" key="1">
    <citation type="submission" date="2020-08" db="EMBL/GenBank/DDBJ databases">
        <title>Sequencing the genomes of 1000 actinobacteria strains.</title>
        <authorList>
            <person name="Klenk H.-P."/>
        </authorList>
    </citation>
    <scope>NUCLEOTIDE SEQUENCE [LARGE SCALE GENOMIC DNA]</scope>
    <source>
        <strain evidence="1 2">DSM 43036</strain>
    </source>
</reference>
<sequence>MDAADLGPDELVARVADLLRSAHPLRIGSAVRRAGELLACVAPPHRAALMDRAIHLTLTDEKEDSGRSHIATS</sequence>
<evidence type="ECO:0000313" key="2">
    <source>
        <dbReference type="Proteomes" id="UP000618986"/>
    </source>
</evidence>
<dbReference type="RefSeq" id="WP_184684811.1">
    <property type="nucleotide sequence ID" value="NZ_JACHJC010000001.1"/>
</dbReference>
<gene>
    <name evidence="1" type="ORF">FHU28_003086</name>
</gene>
<evidence type="ECO:0000313" key="1">
    <source>
        <dbReference type="EMBL" id="MBB5113247.1"/>
    </source>
</evidence>
<organism evidence="1 2">
    <name type="scientific">Micromonospora echinospora</name>
    <name type="common">Micromonospora purpurea</name>
    <dbReference type="NCBI Taxonomy" id="1877"/>
    <lineage>
        <taxon>Bacteria</taxon>
        <taxon>Bacillati</taxon>
        <taxon>Actinomycetota</taxon>
        <taxon>Actinomycetes</taxon>
        <taxon>Micromonosporales</taxon>
        <taxon>Micromonosporaceae</taxon>
        <taxon>Micromonospora</taxon>
    </lineage>
</organism>